<dbReference type="Proteomes" id="UP000010866">
    <property type="component" value="Chromosome"/>
</dbReference>
<comment type="cofactor">
    <cofactor evidence="2">
        <name>Zn(2+)</name>
        <dbReference type="ChEBI" id="CHEBI:29105"/>
    </cofactor>
</comment>
<dbReference type="NCBIfam" id="NF001299">
    <property type="entry name" value="PRK00241.1"/>
    <property type="match status" value="1"/>
</dbReference>
<dbReference type="EC" id="3.6.1.22" evidence="4"/>
<dbReference type="Pfam" id="PF09296">
    <property type="entry name" value="NUDIX-like"/>
    <property type="match status" value="1"/>
</dbReference>
<dbReference type="GO" id="GO:0005829">
    <property type="term" value="C:cytosol"/>
    <property type="evidence" value="ECO:0007669"/>
    <property type="project" value="TreeGrafter"/>
</dbReference>
<dbReference type="GO" id="GO:0006742">
    <property type="term" value="P:NADP+ catabolic process"/>
    <property type="evidence" value="ECO:0007669"/>
    <property type="project" value="TreeGrafter"/>
</dbReference>
<keyword evidence="12" id="KW-1185">Reference proteome</keyword>
<dbReference type="Gene3D" id="3.90.79.20">
    <property type="match status" value="1"/>
</dbReference>
<comment type="cofactor">
    <cofactor evidence="1">
        <name>Mg(2+)</name>
        <dbReference type="ChEBI" id="CHEBI:18420"/>
    </cofactor>
</comment>
<name>L0L1K2_METHD</name>
<organism evidence="11 12">
    <name type="scientific">Methanomethylovorans hollandica (strain DSM 15978 / NBRC 107637 / DMS1)</name>
    <dbReference type="NCBI Taxonomy" id="867904"/>
    <lineage>
        <taxon>Archaea</taxon>
        <taxon>Methanobacteriati</taxon>
        <taxon>Methanobacteriota</taxon>
        <taxon>Stenosarchaea group</taxon>
        <taxon>Methanomicrobia</taxon>
        <taxon>Methanosarcinales</taxon>
        <taxon>Methanosarcinaceae</taxon>
        <taxon>Methanomethylovorans</taxon>
    </lineage>
</organism>
<dbReference type="RefSeq" id="WP_015325329.1">
    <property type="nucleotide sequence ID" value="NC_019977.1"/>
</dbReference>
<evidence type="ECO:0000259" key="10">
    <source>
        <dbReference type="PROSITE" id="PS51462"/>
    </source>
</evidence>
<dbReference type="InterPro" id="IPR015375">
    <property type="entry name" value="NADH_PPase-like_N"/>
</dbReference>
<evidence type="ECO:0000256" key="3">
    <source>
        <dbReference type="ARBA" id="ARBA00009595"/>
    </source>
</evidence>
<keyword evidence="6 11" id="KW-0378">Hydrolase</keyword>
<dbReference type="InterPro" id="IPR049734">
    <property type="entry name" value="NudC-like_C"/>
</dbReference>
<accession>L0L1K2</accession>
<comment type="similarity">
    <text evidence="3">Belongs to the Nudix hydrolase family. NudC subfamily.</text>
</comment>
<evidence type="ECO:0000256" key="6">
    <source>
        <dbReference type="ARBA" id="ARBA00022801"/>
    </source>
</evidence>
<evidence type="ECO:0000313" key="12">
    <source>
        <dbReference type="Proteomes" id="UP000010866"/>
    </source>
</evidence>
<proteinExistence type="inferred from homology"/>
<evidence type="ECO:0000256" key="9">
    <source>
        <dbReference type="ARBA" id="ARBA00023679"/>
    </source>
</evidence>
<keyword evidence="7" id="KW-0460">Magnesium</keyword>
<dbReference type="HOGENOM" id="CLU_037162_0_1_2"/>
<dbReference type="InterPro" id="IPR020476">
    <property type="entry name" value="Nudix_hydrolase"/>
</dbReference>
<gene>
    <name evidence="11" type="ordered locus">Metho_1993</name>
</gene>
<keyword evidence="8" id="KW-0520">NAD</keyword>
<dbReference type="SUPFAM" id="SSF55811">
    <property type="entry name" value="Nudix"/>
    <property type="match status" value="1"/>
</dbReference>
<dbReference type="GeneID" id="14406506"/>
<dbReference type="InterPro" id="IPR050241">
    <property type="entry name" value="NAD-cap_RNA_hydrolase_NudC"/>
</dbReference>
<dbReference type="PANTHER" id="PTHR42904:SF6">
    <property type="entry name" value="NAD-CAPPED RNA HYDROLASE NUDT12"/>
    <property type="match status" value="1"/>
</dbReference>
<dbReference type="CDD" id="cd03429">
    <property type="entry name" value="NUDIX_NADH_pyrophosphatase_Nudt13"/>
    <property type="match status" value="1"/>
</dbReference>
<dbReference type="STRING" id="867904.Metho_1993"/>
<protein>
    <recommendedName>
        <fullName evidence="4">NAD(+) diphosphatase</fullName>
        <ecNumber evidence="4">3.6.1.22</ecNumber>
    </recommendedName>
</protein>
<dbReference type="GO" id="GO:0046872">
    <property type="term" value="F:metal ion binding"/>
    <property type="evidence" value="ECO:0007669"/>
    <property type="project" value="UniProtKB-KW"/>
</dbReference>
<dbReference type="InterPro" id="IPR000086">
    <property type="entry name" value="NUDIX_hydrolase_dom"/>
</dbReference>
<evidence type="ECO:0000256" key="7">
    <source>
        <dbReference type="ARBA" id="ARBA00022842"/>
    </source>
</evidence>
<reference evidence="12" key="1">
    <citation type="submission" date="2012-02" db="EMBL/GenBank/DDBJ databases">
        <title>Complete sequence of chromosome of Methanomethylovorans hollandica DSM 15978.</title>
        <authorList>
            <person name="Lucas S."/>
            <person name="Copeland A."/>
            <person name="Lapidus A."/>
            <person name="Glavina del Rio T."/>
            <person name="Dalin E."/>
            <person name="Tice H."/>
            <person name="Bruce D."/>
            <person name="Goodwin L."/>
            <person name="Pitluck S."/>
            <person name="Peters L."/>
            <person name="Mikhailova N."/>
            <person name="Held B."/>
            <person name="Kyrpides N."/>
            <person name="Mavromatis K."/>
            <person name="Ivanova N."/>
            <person name="Brettin T."/>
            <person name="Detter J.C."/>
            <person name="Han C."/>
            <person name="Larimer F."/>
            <person name="Land M."/>
            <person name="Hauser L."/>
            <person name="Markowitz V."/>
            <person name="Cheng J.-F."/>
            <person name="Hugenholtz P."/>
            <person name="Woyke T."/>
            <person name="Wu D."/>
            <person name="Spring S."/>
            <person name="Schroeder M."/>
            <person name="Brambilla E."/>
            <person name="Klenk H.-P."/>
            <person name="Eisen J.A."/>
        </authorList>
    </citation>
    <scope>NUCLEOTIDE SEQUENCE [LARGE SCALE GENOMIC DNA]</scope>
    <source>
        <strain evidence="12">DSM 15978 / NBRC 107637 / DMS1</strain>
    </source>
</reference>
<dbReference type="InterPro" id="IPR015797">
    <property type="entry name" value="NUDIX_hydrolase-like_dom_sf"/>
</dbReference>
<evidence type="ECO:0000256" key="4">
    <source>
        <dbReference type="ARBA" id="ARBA00012381"/>
    </source>
</evidence>
<evidence type="ECO:0000256" key="1">
    <source>
        <dbReference type="ARBA" id="ARBA00001946"/>
    </source>
</evidence>
<dbReference type="Gene3D" id="3.90.79.10">
    <property type="entry name" value="Nucleoside Triphosphate Pyrophosphohydrolase"/>
    <property type="match status" value="1"/>
</dbReference>
<dbReference type="PRINTS" id="PR00502">
    <property type="entry name" value="NUDIXFAMILY"/>
</dbReference>
<evidence type="ECO:0000256" key="5">
    <source>
        <dbReference type="ARBA" id="ARBA00022723"/>
    </source>
</evidence>
<dbReference type="EMBL" id="CP003362">
    <property type="protein sequence ID" value="AGB50164.1"/>
    <property type="molecule type" value="Genomic_DNA"/>
</dbReference>
<dbReference type="OrthoDB" id="40462at2157"/>
<sequence length="281" mass="31831">MCQEMPFANDELDFTYPLPSYFEHYPSCYIYVYNGKVVANSADLSDSPKILHDCSQEMRTKKVVQYAGALGEKLCYAIGLESEDRVPDGMQLLFLRDLIGQIDEKILAVAGRAVQLIEFDLTSRICGRCGTLTETLEDRGKKCPRCDLLIYPRISPAIIVLVMKEDEVLLARSSHFRPDMYSIIAGFVEPGETLEHAVKREVMEEVGLKVKNIRYFASQPWPFPNSLMIGFIADYEEGEIKVDGVEIIDAGWFRRDELPNVPGKVSISGHLIDWFASMKEK</sequence>
<dbReference type="KEGG" id="mhz:Metho_1993"/>
<dbReference type="Pfam" id="PF00293">
    <property type="entry name" value="NUDIX"/>
    <property type="match status" value="1"/>
</dbReference>
<feature type="domain" description="Nudix hydrolase" evidence="10">
    <location>
        <begin position="152"/>
        <end position="277"/>
    </location>
</feature>
<dbReference type="AlphaFoldDB" id="L0L1K2"/>
<comment type="catalytic activity">
    <reaction evidence="9">
        <text>a 5'-end NAD(+)-phospho-ribonucleoside in mRNA + H2O = a 5'-end phospho-adenosine-phospho-ribonucleoside in mRNA + beta-nicotinamide D-ribonucleotide + 2 H(+)</text>
        <dbReference type="Rhea" id="RHEA:60876"/>
        <dbReference type="Rhea" id="RHEA-COMP:15698"/>
        <dbReference type="Rhea" id="RHEA-COMP:15719"/>
        <dbReference type="ChEBI" id="CHEBI:14649"/>
        <dbReference type="ChEBI" id="CHEBI:15377"/>
        <dbReference type="ChEBI" id="CHEBI:15378"/>
        <dbReference type="ChEBI" id="CHEBI:144029"/>
        <dbReference type="ChEBI" id="CHEBI:144051"/>
    </reaction>
    <physiologicalReaction direction="left-to-right" evidence="9">
        <dbReference type="Rhea" id="RHEA:60877"/>
    </physiologicalReaction>
</comment>
<dbReference type="PANTHER" id="PTHR42904">
    <property type="entry name" value="NUDIX HYDROLASE, NUDC SUBFAMILY"/>
    <property type="match status" value="1"/>
</dbReference>
<keyword evidence="5" id="KW-0479">Metal-binding</keyword>
<evidence type="ECO:0000256" key="8">
    <source>
        <dbReference type="ARBA" id="ARBA00023027"/>
    </source>
</evidence>
<dbReference type="GO" id="GO:0019677">
    <property type="term" value="P:NAD+ catabolic process"/>
    <property type="evidence" value="ECO:0007669"/>
    <property type="project" value="TreeGrafter"/>
</dbReference>
<dbReference type="InterPro" id="IPR020084">
    <property type="entry name" value="NUDIX_hydrolase_CS"/>
</dbReference>
<dbReference type="GO" id="GO:0035529">
    <property type="term" value="F:NADH pyrophosphatase activity"/>
    <property type="evidence" value="ECO:0007669"/>
    <property type="project" value="TreeGrafter"/>
</dbReference>
<evidence type="ECO:0000256" key="2">
    <source>
        <dbReference type="ARBA" id="ARBA00001947"/>
    </source>
</evidence>
<dbReference type="PROSITE" id="PS00893">
    <property type="entry name" value="NUDIX_BOX"/>
    <property type="match status" value="1"/>
</dbReference>
<evidence type="ECO:0000313" key="11">
    <source>
        <dbReference type="EMBL" id="AGB50164.1"/>
    </source>
</evidence>
<dbReference type="PROSITE" id="PS51462">
    <property type="entry name" value="NUDIX"/>
    <property type="match status" value="1"/>
</dbReference>